<feature type="compositionally biased region" description="Low complexity" evidence="1">
    <location>
        <begin position="15"/>
        <end position="29"/>
    </location>
</feature>
<evidence type="ECO:0000313" key="4">
    <source>
        <dbReference type="Proteomes" id="UP000324965"/>
    </source>
</evidence>
<feature type="region of interest" description="Disordered" evidence="1">
    <location>
        <begin position="351"/>
        <end position="409"/>
    </location>
</feature>
<proteinExistence type="predicted"/>
<name>A0A5B0B1X3_9ACTN</name>
<dbReference type="GO" id="GO:0016887">
    <property type="term" value="F:ATP hydrolysis activity"/>
    <property type="evidence" value="ECO:0007669"/>
    <property type="project" value="InterPro"/>
</dbReference>
<evidence type="ECO:0000256" key="1">
    <source>
        <dbReference type="SAM" id="MobiDB-lite"/>
    </source>
</evidence>
<organism evidence="3 4">
    <name type="scientific">Streptomyces apricus</name>
    <dbReference type="NCBI Taxonomy" id="1828112"/>
    <lineage>
        <taxon>Bacteria</taxon>
        <taxon>Bacillati</taxon>
        <taxon>Actinomycetota</taxon>
        <taxon>Actinomycetes</taxon>
        <taxon>Kitasatosporales</taxon>
        <taxon>Streptomycetaceae</taxon>
        <taxon>Streptomyces</taxon>
    </lineage>
</organism>
<dbReference type="InterPro" id="IPR025723">
    <property type="entry name" value="ArsA/GET3_ATPase-like"/>
</dbReference>
<dbReference type="Pfam" id="PF02374">
    <property type="entry name" value="ArsA_ATPase"/>
    <property type="match status" value="1"/>
</dbReference>
<dbReference type="EMBL" id="VDFC01000040">
    <property type="protein sequence ID" value="KAA0935837.1"/>
    <property type="molecule type" value="Genomic_DNA"/>
</dbReference>
<dbReference type="PANTHER" id="PTHR10803:SF26">
    <property type="entry name" value="ANION TRANSPORTER ATPASE-RELATED"/>
    <property type="match status" value="1"/>
</dbReference>
<dbReference type="AlphaFoldDB" id="A0A5B0B1X3"/>
<dbReference type="CDD" id="cd02035">
    <property type="entry name" value="ArsA"/>
    <property type="match status" value="1"/>
</dbReference>
<reference evidence="3 4" key="1">
    <citation type="submission" date="2019-05" db="EMBL/GenBank/DDBJ databases">
        <authorList>
            <person name="Hariharan J."/>
            <person name="Choudoir M.J."/>
            <person name="Diebold P."/>
            <person name="Panke-Buisse K."/>
            <person name="Buckley D.H."/>
        </authorList>
    </citation>
    <scope>NUCLEOTIDE SEQUENCE [LARGE SCALE GENOMIC DNA]</scope>
    <source>
        <strain evidence="3 4">SUN51</strain>
    </source>
</reference>
<protein>
    <submittedName>
        <fullName evidence="3">ArsA family ATPase</fullName>
    </submittedName>
</protein>
<evidence type="ECO:0000313" key="3">
    <source>
        <dbReference type="EMBL" id="KAA0935837.1"/>
    </source>
</evidence>
<dbReference type="GO" id="GO:0005524">
    <property type="term" value="F:ATP binding"/>
    <property type="evidence" value="ECO:0007669"/>
    <property type="project" value="InterPro"/>
</dbReference>
<dbReference type="SUPFAM" id="SSF52540">
    <property type="entry name" value="P-loop containing nucleoside triphosphate hydrolases"/>
    <property type="match status" value="1"/>
</dbReference>
<dbReference type="Proteomes" id="UP000324965">
    <property type="component" value="Unassembled WGS sequence"/>
</dbReference>
<dbReference type="RefSeq" id="WP_149512216.1">
    <property type="nucleotide sequence ID" value="NZ_VDFC01000040.1"/>
</dbReference>
<dbReference type="Gene3D" id="3.40.50.300">
    <property type="entry name" value="P-loop containing nucleotide triphosphate hydrolases"/>
    <property type="match status" value="1"/>
</dbReference>
<dbReference type="PANTHER" id="PTHR10803">
    <property type="entry name" value="ARSENICAL PUMP-DRIVING ATPASE ARSENITE-TRANSLOCATING ATPASE"/>
    <property type="match status" value="1"/>
</dbReference>
<dbReference type="InterPro" id="IPR027417">
    <property type="entry name" value="P-loop_NTPase"/>
</dbReference>
<feature type="compositionally biased region" description="Polar residues" evidence="1">
    <location>
        <begin position="1"/>
        <end position="14"/>
    </location>
</feature>
<feature type="domain" description="ArsA/GET3 Anion-transporting ATPase-like" evidence="2">
    <location>
        <begin position="49"/>
        <end position="320"/>
    </location>
</feature>
<evidence type="ECO:0000259" key="2">
    <source>
        <dbReference type="Pfam" id="PF02374"/>
    </source>
</evidence>
<dbReference type="OrthoDB" id="5490584at2"/>
<dbReference type="InterPro" id="IPR016300">
    <property type="entry name" value="ATPase_ArsA/GET3"/>
</dbReference>
<keyword evidence="4" id="KW-1185">Reference proteome</keyword>
<comment type="caution">
    <text evidence="3">The sequence shown here is derived from an EMBL/GenBank/DDBJ whole genome shotgun (WGS) entry which is preliminary data.</text>
</comment>
<sequence>MSQDPARANDSSSGRAAAHPAHPSDPARAIDSTGADVLGVDPLIDDPGTRIVVCCGSGGVGKTTTAAALGLRAAERGRKVVVLTIDPARRLAQSMGIDALDNTPRRVKGIDDSAGGELHAMMLDMKRTFDEIVEAHADRERAAAILGNPFYQSLSAGFAGTQEYMAMEKLGQLRARDEWDLIVVDTPPSRSALDFLDAPKRLGSFLDGKLIRLLTAPAKLGGRAGMKFLNVGMSMMTGTLGKLLGGQLLKDVQTFVAAMDTTFGGFRTRADATYKLLQAPGTAFLVVAAPERDALREAAYFVERLAAEDMPLAGLVLNRVHGSGATRLSAERALAAAENLVEARIVDQADGKAGLRNSPDTYGSSEPPATEGPATETAAPETTAPEAPASDAGSPAADRTDAEGPGTTDRTVAHLTAGLLRLHAERMQLLSREQRTRDRFTALHPEVAVAEVAALPGDVHDLTGLRDIGDRLATGTPPAGAS</sequence>
<gene>
    <name evidence="3" type="ORF">FGF04_17755</name>
</gene>
<feature type="region of interest" description="Disordered" evidence="1">
    <location>
        <begin position="1"/>
        <end position="32"/>
    </location>
</feature>
<accession>A0A5B0B1X3</accession>
<feature type="compositionally biased region" description="Low complexity" evidence="1">
    <location>
        <begin position="366"/>
        <end position="397"/>
    </location>
</feature>